<dbReference type="AlphaFoldDB" id="A0A6G0RAF8"/>
<evidence type="ECO:0000313" key="3">
    <source>
        <dbReference type="Proteomes" id="UP000486351"/>
    </source>
</evidence>
<sequence length="67" mass="6567">MLAAGGGGGTAAAAAAAAASWAGTHKTKPCTPSVGSPCRQRVRHDSPCGCCRSRRAGARKTAASVRS</sequence>
<name>A0A6G0RAF8_9STRA</name>
<evidence type="ECO:0000313" key="2">
    <source>
        <dbReference type="EMBL" id="KAE9325559.1"/>
    </source>
</evidence>
<reference evidence="2 3" key="1">
    <citation type="submission" date="2018-09" db="EMBL/GenBank/DDBJ databases">
        <title>Genomic investigation of the strawberry pathogen Phytophthora fragariae indicates pathogenicity is determined by transcriptional variation in three key races.</title>
        <authorList>
            <person name="Adams T.M."/>
            <person name="Armitage A.D."/>
            <person name="Sobczyk M.K."/>
            <person name="Bates H.J."/>
            <person name="Dunwell J.M."/>
            <person name="Nellist C.F."/>
            <person name="Harrison R.J."/>
        </authorList>
    </citation>
    <scope>NUCLEOTIDE SEQUENCE [LARGE SCALE GENOMIC DNA]</scope>
    <source>
        <strain evidence="2 3">NOV-77</strain>
    </source>
</reference>
<protein>
    <submittedName>
        <fullName evidence="2">Uncharacterized protein</fullName>
    </submittedName>
</protein>
<comment type="caution">
    <text evidence="2">The sequence shown here is derived from an EMBL/GenBank/DDBJ whole genome shotgun (WGS) entry which is preliminary data.</text>
</comment>
<gene>
    <name evidence="2" type="ORF">PF008_g16838</name>
</gene>
<feature type="region of interest" description="Disordered" evidence="1">
    <location>
        <begin position="23"/>
        <end position="46"/>
    </location>
</feature>
<dbReference type="EMBL" id="QXFY01001179">
    <property type="protein sequence ID" value="KAE9325559.1"/>
    <property type="molecule type" value="Genomic_DNA"/>
</dbReference>
<accession>A0A6G0RAF8</accession>
<evidence type="ECO:0000256" key="1">
    <source>
        <dbReference type="SAM" id="MobiDB-lite"/>
    </source>
</evidence>
<dbReference type="Proteomes" id="UP000486351">
    <property type="component" value="Unassembled WGS sequence"/>
</dbReference>
<proteinExistence type="predicted"/>
<organism evidence="2 3">
    <name type="scientific">Phytophthora fragariae</name>
    <dbReference type="NCBI Taxonomy" id="53985"/>
    <lineage>
        <taxon>Eukaryota</taxon>
        <taxon>Sar</taxon>
        <taxon>Stramenopiles</taxon>
        <taxon>Oomycota</taxon>
        <taxon>Peronosporomycetes</taxon>
        <taxon>Peronosporales</taxon>
        <taxon>Peronosporaceae</taxon>
        <taxon>Phytophthora</taxon>
    </lineage>
</organism>